<dbReference type="PANTHER" id="PTHR11709">
    <property type="entry name" value="MULTI-COPPER OXIDASE"/>
    <property type="match status" value="1"/>
</dbReference>
<evidence type="ECO:0000313" key="4">
    <source>
        <dbReference type="Proteomes" id="UP000199668"/>
    </source>
</evidence>
<dbReference type="SUPFAM" id="SSF49503">
    <property type="entry name" value="Cupredoxins"/>
    <property type="match status" value="2"/>
</dbReference>
<organism evidence="3 4">
    <name type="scientific">Salibacterium qingdaonense</name>
    <dbReference type="NCBI Taxonomy" id="266892"/>
    <lineage>
        <taxon>Bacteria</taxon>
        <taxon>Bacillati</taxon>
        <taxon>Bacillota</taxon>
        <taxon>Bacilli</taxon>
        <taxon>Bacillales</taxon>
        <taxon>Bacillaceae</taxon>
    </lineage>
</organism>
<dbReference type="InterPro" id="IPR011706">
    <property type="entry name" value="Cu-oxidase_C"/>
</dbReference>
<keyword evidence="4" id="KW-1185">Reference proteome</keyword>
<dbReference type="STRING" id="266892.SAMN04488054_1545"/>
<dbReference type="InterPro" id="IPR011707">
    <property type="entry name" value="Cu-oxidase-like_N"/>
</dbReference>
<dbReference type="Pfam" id="PF07731">
    <property type="entry name" value="Cu-oxidase_2"/>
    <property type="match status" value="1"/>
</dbReference>
<dbReference type="RefSeq" id="WP_090929052.1">
    <property type="nucleotide sequence ID" value="NZ_FOTY01000054.1"/>
</dbReference>
<dbReference type="InterPro" id="IPR045087">
    <property type="entry name" value="Cu-oxidase_fam"/>
</dbReference>
<reference evidence="3 4" key="1">
    <citation type="submission" date="2016-10" db="EMBL/GenBank/DDBJ databases">
        <authorList>
            <person name="de Groot N.N."/>
        </authorList>
    </citation>
    <scope>NUCLEOTIDE SEQUENCE [LARGE SCALE GENOMIC DNA]</scope>
    <source>
        <strain evidence="3 4">CGMCC 1.6134</strain>
    </source>
</reference>
<dbReference type="Pfam" id="PF07732">
    <property type="entry name" value="Cu-oxidase_3"/>
    <property type="match status" value="1"/>
</dbReference>
<dbReference type="PANTHER" id="PTHR11709:SF2">
    <property type="entry name" value="MULTICOPPER OXIDASE LPR1"/>
    <property type="match status" value="1"/>
</dbReference>
<evidence type="ECO:0000259" key="1">
    <source>
        <dbReference type="Pfam" id="PF07731"/>
    </source>
</evidence>
<evidence type="ECO:0000313" key="3">
    <source>
        <dbReference type="EMBL" id="SFM45200.1"/>
    </source>
</evidence>
<dbReference type="EMBL" id="FOTY01000054">
    <property type="protein sequence ID" value="SFM45200.1"/>
    <property type="molecule type" value="Genomic_DNA"/>
</dbReference>
<name>A0A1I4QZR8_9BACI</name>
<sequence length="293" mass="32760">MTTGEENQLFGVKKNGRKHFELIAEPVQQEILEGVFIEGWGYNGSIPGPTLVVNPGDEVNIRVYNNLPESTSVHWHGLDIPEKVDGGISVQPSPPIEPGDYYDYQFTIINAPGAHLYHTHYNSMKQQMMGLVGGLIIKEENDPIDHDYFLLLQEFALKDVEHGSVEKGSFQVDPHSHAFNYFTINGRCFPNIPSLETTKGDTVRIRLASIGHSPHPMHLHGHQFEIENQDGNPLPEAMKMQRNSITLSPGETFDILVKTNNPGNWPLHCHTPHHMANNGTEGHGGMMTSLDYK</sequence>
<proteinExistence type="predicted"/>
<dbReference type="CDD" id="cd04202">
    <property type="entry name" value="CuRO_D2_2dMcoN_like"/>
    <property type="match status" value="1"/>
</dbReference>
<dbReference type="GO" id="GO:0005507">
    <property type="term" value="F:copper ion binding"/>
    <property type="evidence" value="ECO:0007669"/>
    <property type="project" value="InterPro"/>
</dbReference>
<dbReference type="GO" id="GO:0016491">
    <property type="term" value="F:oxidoreductase activity"/>
    <property type="evidence" value="ECO:0007669"/>
    <property type="project" value="UniProtKB-KW"/>
</dbReference>
<dbReference type="OrthoDB" id="9757546at2"/>
<feature type="domain" description="Plastocyanin-like" evidence="2">
    <location>
        <begin position="33"/>
        <end position="141"/>
    </location>
</feature>
<accession>A0A1I4QZR8</accession>
<feature type="domain" description="Plastocyanin-like" evidence="1">
    <location>
        <begin position="179"/>
        <end position="277"/>
    </location>
</feature>
<evidence type="ECO:0000259" key="2">
    <source>
        <dbReference type="Pfam" id="PF07732"/>
    </source>
</evidence>
<protein>
    <submittedName>
        <fullName evidence="3">Multicopper oxidase</fullName>
    </submittedName>
</protein>
<dbReference type="AlphaFoldDB" id="A0A1I4QZR8"/>
<dbReference type="Proteomes" id="UP000199668">
    <property type="component" value="Unassembled WGS sequence"/>
</dbReference>
<dbReference type="InterPro" id="IPR008972">
    <property type="entry name" value="Cupredoxin"/>
</dbReference>
<gene>
    <name evidence="3" type="ORF">SAMN04488054_1545</name>
</gene>
<dbReference type="Gene3D" id="2.60.40.420">
    <property type="entry name" value="Cupredoxins - blue copper proteins"/>
    <property type="match status" value="2"/>
</dbReference>